<dbReference type="FunFam" id="3.30.1490.100:FF:000004">
    <property type="entry name" value="DNA polymerase IV"/>
    <property type="match status" value="1"/>
</dbReference>
<dbReference type="NCBIfam" id="NF002677">
    <property type="entry name" value="PRK02406.1"/>
    <property type="match status" value="1"/>
</dbReference>
<evidence type="ECO:0000259" key="13">
    <source>
        <dbReference type="PROSITE" id="PS50173"/>
    </source>
</evidence>
<dbReference type="InterPro" id="IPR017961">
    <property type="entry name" value="DNA_pol_Y-fam_little_finger"/>
</dbReference>
<dbReference type="Gene3D" id="3.30.70.270">
    <property type="match status" value="1"/>
</dbReference>
<reference evidence="14 15" key="1">
    <citation type="submission" date="2020-08" db="EMBL/GenBank/DDBJ databases">
        <title>Genomic Encyclopedia of Type Strains, Phase IV (KMG-IV): sequencing the most valuable type-strain genomes for metagenomic binning, comparative biology and taxonomic classification.</title>
        <authorList>
            <person name="Goeker M."/>
        </authorList>
    </citation>
    <scope>NUCLEOTIDE SEQUENCE [LARGE SCALE GENOMIC DNA]</scope>
    <source>
        <strain evidence="14 15">DSM 106739</strain>
    </source>
</reference>
<evidence type="ECO:0000256" key="8">
    <source>
        <dbReference type="ARBA" id="ARBA00022842"/>
    </source>
</evidence>
<dbReference type="InterPro" id="IPR036775">
    <property type="entry name" value="DNA_pol_Y-fam_lit_finger_sf"/>
</dbReference>
<dbReference type="EC" id="2.7.7.7" evidence="12"/>
<keyword evidence="6 12" id="KW-0479">Metal-binding</keyword>
<dbReference type="HAMAP" id="MF_01113">
    <property type="entry name" value="DNApol_IV"/>
    <property type="match status" value="1"/>
</dbReference>
<dbReference type="GO" id="GO:0006261">
    <property type="term" value="P:DNA-templated DNA replication"/>
    <property type="evidence" value="ECO:0007669"/>
    <property type="project" value="UniProtKB-UniRule"/>
</dbReference>
<dbReference type="GO" id="GO:0003887">
    <property type="term" value="F:DNA-directed DNA polymerase activity"/>
    <property type="evidence" value="ECO:0007669"/>
    <property type="project" value="UniProtKB-UniRule"/>
</dbReference>
<dbReference type="InterPro" id="IPR001126">
    <property type="entry name" value="UmuC"/>
</dbReference>
<keyword evidence="4 12" id="KW-0548">Nucleotidyltransferase</keyword>
<dbReference type="Gene3D" id="3.30.1490.100">
    <property type="entry name" value="DNA polymerase, Y-family, little finger domain"/>
    <property type="match status" value="1"/>
</dbReference>
<evidence type="ECO:0000256" key="4">
    <source>
        <dbReference type="ARBA" id="ARBA00022695"/>
    </source>
</evidence>
<evidence type="ECO:0000256" key="7">
    <source>
        <dbReference type="ARBA" id="ARBA00022763"/>
    </source>
</evidence>
<gene>
    <name evidence="12" type="primary">dinB</name>
    <name evidence="14" type="ORF">GGR36_001862</name>
</gene>
<feature type="binding site" evidence="12">
    <location>
        <position position="11"/>
    </location>
    <ligand>
        <name>Mg(2+)</name>
        <dbReference type="ChEBI" id="CHEBI:18420"/>
    </ligand>
</feature>
<keyword evidence="2 12" id="KW-0515">Mutator protein</keyword>
<comment type="function">
    <text evidence="12">Poorly processive, error-prone DNA polymerase involved in untargeted mutagenesis. Copies undamaged DNA at stalled replication forks, which arise in vivo from mismatched or misaligned primer ends. These misaligned primers can be extended by PolIV. Exhibits no 3'-5' exonuclease (proofreading) activity. May be involved in translesional synthesis, in conjunction with the beta clamp from PolIII.</text>
</comment>
<evidence type="ECO:0000256" key="3">
    <source>
        <dbReference type="ARBA" id="ARBA00022679"/>
    </source>
</evidence>
<evidence type="ECO:0000256" key="10">
    <source>
        <dbReference type="ARBA" id="ARBA00023204"/>
    </source>
</evidence>
<dbReference type="SUPFAM" id="SSF100879">
    <property type="entry name" value="Lesion bypass DNA polymerase (Y-family), little finger domain"/>
    <property type="match status" value="1"/>
</dbReference>
<comment type="similarity">
    <text evidence="1 12">Belongs to the DNA polymerase type-Y family.</text>
</comment>
<proteinExistence type="inferred from homology"/>
<dbReference type="GO" id="GO:0000287">
    <property type="term" value="F:magnesium ion binding"/>
    <property type="evidence" value="ECO:0007669"/>
    <property type="project" value="UniProtKB-UniRule"/>
</dbReference>
<dbReference type="AlphaFoldDB" id="A0A840BJI6"/>
<feature type="site" description="Substrate discrimination" evidence="12">
    <location>
        <position position="16"/>
    </location>
</feature>
<feature type="binding site" evidence="12">
    <location>
        <position position="118"/>
    </location>
    <ligand>
        <name>Mg(2+)</name>
        <dbReference type="ChEBI" id="CHEBI:18420"/>
    </ligand>
</feature>
<dbReference type="EMBL" id="JACIET010000001">
    <property type="protein sequence ID" value="MBB4012554.1"/>
    <property type="molecule type" value="Genomic_DNA"/>
</dbReference>
<keyword evidence="9 12" id="KW-0239">DNA-directed DNA polymerase</keyword>
<dbReference type="GO" id="GO:0006281">
    <property type="term" value="P:DNA repair"/>
    <property type="evidence" value="ECO:0007669"/>
    <property type="project" value="UniProtKB-UniRule"/>
</dbReference>
<comment type="catalytic activity">
    <reaction evidence="11 12">
        <text>DNA(n) + a 2'-deoxyribonucleoside 5'-triphosphate = DNA(n+1) + diphosphate</text>
        <dbReference type="Rhea" id="RHEA:22508"/>
        <dbReference type="Rhea" id="RHEA-COMP:17339"/>
        <dbReference type="Rhea" id="RHEA-COMP:17340"/>
        <dbReference type="ChEBI" id="CHEBI:33019"/>
        <dbReference type="ChEBI" id="CHEBI:61560"/>
        <dbReference type="ChEBI" id="CHEBI:173112"/>
        <dbReference type="EC" id="2.7.7.7"/>
    </reaction>
</comment>
<protein>
    <recommendedName>
        <fullName evidence="12">DNA polymerase IV</fullName>
        <shortName evidence="12">Pol IV</shortName>
        <ecNumber evidence="12">2.7.7.7</ecNumber>
    </recommendedName>
</protein>
<dbReference type="PROSITE" id="PS50173">
    <property type="entry name" value="UMUC"/>
    <property type="match status" value="1"/>
</dbReference>
<dbReference type="InterPro" id="IPR043502">
    <property type="entry name" value="DNA/RNA_pol_sf"/>
</dbReference>
<accession>A0A840BJI6</accession>
<keyword evidence="7 12" id="KW-0227">DNA damage</keyword>
<keyword evidence="10 12" id="KW-0234">DNA repair</keyword>
<dbReference type="InterPro" id="IPR050116">
    <property type="entry name" value="DNA_polymerase-Y"/>
</dbReference>
<dbReference type="RefSeq" id="WP_183634344.1">
    <property type="nucleotide sequence ID" value="NZ_BAABLE010000011.1"/>
</dbReference>
<dbReference type="PANTHER" id="PTHR11076:SF33">
    <property type="entry name" value="DNA POLYMERASE KAPPA"/>
    <property type="match status" value="1"/>
</dbReference>
<dbReference type="GO" id="GO:0042276">
    <property type="term" value="P:error-prone translesion synthesis"/>
    <property type="evidence" value="ECO:0007669"/>
    <property type="project" value="TreeGrafter"/>
</dbReference>
<dbReference type="CDD" id="cd03586">
    <property type="entry name" value="PolY_Pol_IV_kappa"/>
    <property type="match status" value="1"/>
</dbReference>
<comment type="cofactor">
    <cofactor evidence="12">
        <name>Mg(2+)</name>
        <dbReference type="ChEBI" id="CHEBI:18420"/>
    </cofactor>
    <text evidence="12">Binds 2 magnesium ions per subunit.</text>
</comment>
<feature type="active site" evidence="12">
    <location>
        <position position="119"/>
    </location>
</feature>
<evidence type="ECO:0000256" key="12">
    <source>
        <dbReference type="HAMAP-Rule" id="MF_01113"/>
    </source>
</evidence>
<name>A0A840BJI6_9RHOO</name>
<keyword evidence="3 12" id="KW-0808">Transferase</keyword>
<comment type="caution">
    <text evidence="14">The sequence shown here is derived from an EMBL/GenBank/DDBJ whole genome shotgun (WGS) entry which is preliminary data.</text>
</comment>
<dbReference type="GO" id="GO:0005829">
    <property type="term" value="C:cytosol"/>
    <property type="evidence" value="ECO:0007669"/>
    <property type="project" value="TreeGrafter"/>
</dbReference>
<dbReference type="InterPro" id="IPR043128">
    <property type="entry name" value="Rev_trsase/Diguanyl_cyclase"/>
</dbReference>
<evidence type="ECO:0000256" key="9">
    <source>
        <dbReference type="ARBA" id="ARBA00022932"/>
    </source>
</evidence>
<keyword evidence="8 12" id="KW-0460">Magnesium</keyword>
<organism evidence="14 15">
    <name type="scientific">Niveibacterium umoris</name>
    <dbReference type="NCBI Taxonomy" id="1193620"/>
    <lineage>
        <taxon>Bacteria</taxon>
        <taxon>Pseudomonadati</taxon>
        <taxon>Pseudomonadota</taxon>
        <taxon>Betaproteobacteria</taxon>
        <taxon>Rhodocyclales</taxon>
        <taxon>Rhodocyclaceae</taxon>
        <taxon>Niveibacterium</taxon>
    </lineage>
</organism>
<dbReference type="GO" id="GO:0009432">
    <property type="term" value="P:SOS response"/>
    <property type="evidence" value="ECO:0007669"/>
    <property type="project" value="TreeGrafter"/>
</dbReference>
<evidence type="ECO:0000313" key="14">
    <source>
        <dbReference type="EMBL" id="MBB4012554.1"/>
    </source>
</evidence>
<keyword evidence="5 12" id="KW-0235">DNA replication</keyword>
<dbReference type="SUPFAM" id="SSF56672">
    <property type="entry name" value="DNA/RNA polymerases"/>
    <property type="match status" value="1"/>
</dbReference>
<evidence type="ECO:0000256" key="5">
    <source>
        <dbReference type="ARBA" id="ARBA00022705"/>
    </source>
</evidence>
<evidence type="ECO:0000256" key="11">
    <source>
        <dbReference type="ARBA" id="ARBA00049244"/>
    </source>
</evidence>
<dbReference type="Gene3D" id="3.40.1170.60">
    <property type="match status" value="1"/>
</dbReference>
<dbReference type="Gene3D" id="1.10.150.20">
    <property type="entry name" value="5' to 3' exonuclease, C-terminal subdomain"/>
    <property type="match status" value="1"/>
</dbReference>
<dbReference type="GO" id="GO:0003684">
    <property type="term" value="F:damaged DNA binding"/>
    <property type="evidence" value="ECO:0007669"/>
    <property type="project" value="InterPro"/>
</dbReference>
<sequence>MFPHRRIAHLDMDAFFASVELLRQPELRGLPVAIGGIGDSRTPEGRAQLLASRGVLTTATYEARAFGCRSGQPIRTALRLCPDLIVLPVNFAAYRHYSRLFKAAVAEVADCIEDRGIDEIYIDLTDVPGDTETLARAIKARVTAATGLTCSIGIAPNKLIAKIASDLDKPNGLTIIEEAAIPERIWPLAASKINGVGPKAFAKLEQLGIRTIGELAAASPHMLVRHFGQSYGRWLVDAGAGRDDRPVETHQEPKSRSREITFPHDTRDPLTLLSVIVKLSRQVAADLTGRGYAGRSIGVKVKFDNFEQATRDHKLGYATADFMTIRDVAVDCLRRVPIERKLRLLGVKVADLEQVSGTAAQSSGQSLRLFD</sequence>
<comment type="subcellular location">
    <subcellularLocation>
        <location evidence="12">Cytoplasm</location>
    </subcellularLocation>
</comment>
<keyword evidence="12" id="KW-0963">Cytoplasm</keyword>
<evidence type="ECO:0000256" key="1">
    <source>
        <dbReference type="ARBA" id="ARBA00010945"/>
    </source>
</evidence>
<comment type="subunit">
    <text evidence="12">Monomer.</text>
</comment>
<evidence type="ECO:0000313" key="15">
    <source>
        <dbReference type="Proteomes" id="UP000561045"/>
    </source>
</evidence>
<evidence type="ECO:0000256" key="6">
    <source>
        <dbReference type="ARBA" id="ARBA00022723"/>
    </source>
</evidence>
<dbReference type="Pfam" id="PF00817">
    <property type="entry name" value="IMS"/>
    <property type="match status" value="1"/>
</dbReference>
<keyword evidence="15" id="KW-1185">Reference proteome</keyword>
<dbReference type="InterPro" id="IPR022880">
    <property type="entry name" value="DNApol_IV"/>
</dbReference>
<feature type="domain" description="UmuC" evidence="13">
    <location>
        <begin position="7"/>
        <end position="197"/>
    </location>
</feature>
<dbReference type="Pfam" id="PF11799">
    <property type="entry name" value="IMS_C"/>
    <property type="match status" value="1"/>
</dbReference>
<keyword evidence="12" id="KW-0238">DNA-binding</keyword>
<dbReference type="PANTHER" id="PTHR11076">
    <property type="entry name" value="DNA REPAIR POLYMERASE UMUC / TRANSFERASE FAMILY MEMBER"/>
    <property type="match status" value="1"/>
</dbReference>
<dbReference type="Proteomes" id="UP000561045">
    <property type="component" value="Unassembled WGS sequence"/>
</dbReference>
<evidence type="ECO:0000256" key="2">
    <source>
        <dbReference type="ARBA" id="ARBA00022457"/>
    </source>
</evidence>